<accession>A0ABN1LTH4</accession>
<comment type="caution">
    <text evidence="1">The sequence shown here is derived from an EMBL/GenBank/DDBJ whole genome shotgun (WGS) entry which is preliminary data.</text>
</comment>
<dbReference type="Proteomes" id="UP001500359">
    <property type="component" value="Unassembled WGS sequence"/>
</dbReference>
<dbReference type="EMBL" id="BAAAFD010000017">
    <property type="protein sequence ID" value="GAA0860023.1"/>
    <property type="molecule type" value="Genomic_DNA"/>
</dbReference>
<evidence type="ECO:0000313" key="1">
    <source>
        <dbReference type="EMBL" id="GAA0860023.1"/>
    </source>
</evidence>
<reference evidence="1 2" key="1">
    <citation type="journal article" date="2019" name="Int. J. Syst. Evol. Microbiol.">
        <title>The Global Catalogue of Microorganisms (GCM) 10K type strain sequencing project: providing services to taxonomists for standard genome sequencing and annotation.</title>
        <authorList>
            <consortium name="The Broad Institute Genomics Platform"/>
            <consortium name="The Broad Institute Genome Sequencing Center for Infectious Disease"/>
            <person name="Wu L."/>
            <person name="Ma J."/>
        </authorList>
    </citation>
    <scope>NUCLEOTIDE SEQUENCE [LARGE SCALE GENOMIC DNA]</scope>
    <source>
        <strain evidence="1 2">JCM 15896</strain>
    </source>
</reference>
<keyword evidence="2" id="KW-1185">Reference proteome</keyword>
<name>A0ABN1LTH4_9ALTE</name>
<sequence length="139" mass="15782">MLVMFTALLSGCSTTFVEQILEKDYESFYLRGVFTWWEADENYRLELVEGKLFKASVKLIADGQPYDFKFADKNYTPGYDCGSPIGTEGKVLMTGTRALSSCENPGGNFQFTPEETGKYDFFIDFSNEESPTVYIKKAF</sequence>
<gene>
    <name evidence="1" type="ORF">GCM10009114_35660</name>
</gene>
<proteinExistence type="predicted"/>
<organism evidence="1 2">
    <name type="scientific">Aliiglaciecola litoralis</name>
    <dbReference type="NCBI Taxonomy" id="582857"/>
    <lineage>
        <taxon>Bacteria</taxon>
        <taxon>Pseudomonadati</taxon>
        <taxon>Pseudomonadota</taxon>
        <taxon>Gammaproteobacteria</taxon>
        <taxon>Alteromonadales</taxon>
        <taxon>Alteromonadaceae</taxon>
        <taxon>Aliiglaciecola</taxon>
    </lineage>
</organism>
<protein>
    <recommendedName>
        <fullName evidence="3">Lipoprotein</fullName>
    </recommendedName>
</protein>
<evidence type="ECO:0000313" key="2">
    <source>
        <dbReference type="Proteomes" id="UP001500359"/>
    </source>
</evidence>
<evidence type="ECO:0008006" key="3">
    <source>
        <dbReference type="Google" id="ProtNLM"/>
    </source>
</evidence>